<dbReference type="EMBL" id="BSYO01000009">
    <property type="protein sequence ID" value="GMH09578.1"/>
    <property type="molecule type" value="Genomic_DNA"/>
</dbReference>
<dbReference type="Proteomes" id="UP001279734">
    <property type="component" value="Unassembled WGS sequence"/>
</dbReference>
<reference evidence="3" key="1">
    <citation type="submission" date="2023-05" db="EMBL/GenBank/DDBJ databases">
        <title>Nepenthes gracilis genome sequencing.</title>
        <authorList>
            <person name="Fukushima K."/>
        </authorList>
    </citation>
    <scope>NUCLEOTIDE SEQUENCE</scope>
    <source>
        <strain evidence="3">SING2019-196</strain>
    </source>
</reference>
<organism evidence="3 4">
    <name type="scientific">Nepenthes gracilis</name>
    <name type="common">Slender pitcher plant</name>
    <dbReference type="NCBI Taxonomy" id="150966"/>
    <lineage>
        <taxon>Eukaryota</taxon>
        <taxon>Viridiplantae</taxon>
        <taxon>Streptophyta</taxon>
        <taxon>Embryophyta</taxon>
        <taxon>Tracheophyta</taxon>
        <taxon>Spermatophyta</taxon>
        <taxon>Magnoliopsida</taxon>
        <taxon>eudicotyledons</taxon>
        <taxon>Gunneridae</taxon>
        <taxon>Pentapetalae</taxon>
        <taxon>Caryophyllales</taxon>
        <taxon>Nepenthaceae</taxon>
        <taxon>Nepenthes</taxon>
    </lineage>
</organism>
<proteinExistence type="predicted"/>
<gene>
    <name evidence="3" type="ORF">Nepgr_011419</name>
</gene>
<accession>A0AAD3SEB0</accession>
<feature type="compositionally biased region" description="Polar residues" evidence="1">
    <location>
        <begin position="17"/>
        <end position="33"/>
    </location>
</feature>
<sequence>MHRSSSNTRVSDEFLKYSSSAPSQGSNRCSIDNVNGSSSNQLPVYNPISPSAKKEKSRLRSAENAIHVIPLVLLLCAIILWFCSNPVDMVRKDDLVVARAEGLKVAGAFDIDGTQNSLLTHLEEVEDVDRAAETIASEADISGASAGGKLIEGDISGVTGGAAGDPTVEGGDATGGSDGLVVDGAGVFGGGEAIGDGDMDGGLMTLLGGVANGVGAAVTLGGTVVDGGSPGPWATVAATKATKTARTSMALGRAIGLKD</sequence>
<feature type="region of interest" description="Disordered" evidence="1">
    <location>
        <begin position="1"/>
        <end position="33"/>
    </location>
</feature>
<keyword evidence="4" id="KW-1185">Reference proteome</keyword>
<name>A0AAD3SEB0_NEPGR</name>
<keyword evidence="2" id="KW-0472">Membrane</keyword>
<evidence type="ECO:0000313" key="3">
    <source>
        <dbReference type="EMBL" id="GMH09578.1"/>
    </source>
</evidence>
<dbReference type="PANTHER" id="PTHR34189:SF13">
    <property type="entry name" value="TRANSMEMBRANE PROTEIN"/>
    <property type="match status" value="1"/>
</dbReference>
<evidence type="ECO:0000256" key="2">
    <source>
        <dbReference type="SAM" id="Phobius"/>
    </source>
</evidence>
<protein>
    <submittedName>
        <fullName evidence="3">Uncharacterized protein</fullName>
    </submittedName>
</protein>
<keyword evidence="2" id="KW-0812">Transmembrane</keyword>
<keyword evidence="2" id="KW-1133">Transmembrane helix</keyword>
<dbReference type="PANTHER" id="PTHR34189">
    <property type="entry name" value="TRANSMEMBRANE PROTEIN"/>
    <property type="match status" value="1"/>
</dbReference>
<evidence type="ECO:0000313" key="4">
    <source>
        <dbReference type="Proteomes" id="UP001279734"/>
    </source>
</evidence>
<evidence type="ECO:0000256" key="1">
    <source>
        <dbReference type="SAM" id="MobiDB-lite"/>
    </source>
</evidence>
<dbReference type="AlphaFoldDB" id="A0AAD3SEB0"/>
<comment type="caution">
    <text evidence="3">The sequence shown here is derived from an EMBL/GenBank/DDBJ whole genome shotgun (WGS) entry which is preliminary data.</text>
</comment>
<feature type="transmembrane region" description="Helical" evidence="2">
    <location>
        <begin position="64"/>
        <end position="82"/>
    </location>
</feature>